<dbReference type="RefSeq" id="WP_040734215.1">
    <property type="nucleotide sequence ID" value="NZ_QJKF01000009.1"/>
</dbReference>
<dbReference type="AlphaFoldDB" id="A0A318JYY6"/>
<feature type="chain" id="PRO_5038948295" description="Ig-like domain-containing protein" evidence="1">
    <location>
        <begin position="38"/>
        <end position="153"/>
    </location>
</feature>
<organism evidence="2 3">
    <name type="scientific">Nocardia tenerifensis</name>
    <dbReference type="NCBI Taxonomy" id="228006"/>
    <lineage>
        <taxon>Bacteria</taxon>
        <taxon>Bacillati</taxon>
        <taxon>Actinomycetota</taxon>
        <taxon>Actinomycetes</taxon>
        <taxon>Mycobacteriales</taxon>
        <taxon>Nocardiaceae</taxon>
        <taxon>Nocardia</taxon>
    </lineage>
</organism>
<accession>A0A318JYY6</accession>
<keyword evidence="1" id="KW-0732">Signal</keyword>
<evidence type="ECO:0000256" key="1">
    <source>
        <dbReference type="SAM" id="SignalP"/>
    </source>
</evidence>
<dbReference type="EMBL" id="QJKF01000009">
    <property type="protein sequence ID" value="PXX60868.1"/>
    <property type="molecule type" value="Genomic_DNA"/>
</dbReference>
<gene>
    <name evidence="2" type="ORF">DFR70_10959</name>
</gene>
<feature type="signal peptide" evidence="1">
    <location>
        <begin position="1"/>
        <end position="37"/>
    </location>
</feature>
<comment type="caution">
    <text evidence="2">The sequence shown here is derived from an EMBL/GenBank/DDBJ whole genome shotgun (WGS) entry which is preliminary data.</text>
</comment>
<protein>
    <recommendedName>
        <fullName evidence="4">Ig-like domain-containing protein</fullName>
    </recommendedName>
</protein>
<sequence>MAEHLRTAGRRATIAKDRILKLAVATAAALAGTAVLAGPATADPTLELTVNSKQHLNADGSAQVAGTYTCTGVGRVNSARFAFLSQDNVQGDSPGASGLVTCDGTPHPYTIDIAAPVTFPYQFGPAIVNTTWDLYSADGSTEVSLTDVPVTLQ</sequence>
<dbReference type="OrthoDB" id="4569977at2"/>
<proteinExistence type="predicted"/>
<keyword evidence="3" id="KW-1185">Reference proteome</keyword>
<evidence type="ECO:0008006" key="4">
    <source>
        <dbReference type="Google" id="ProtNLM"/>
    </source>
</evidence>
<evidence type="ECO:0000313" key="2">
    <source>
        <dbReference type="EMBL" id="PXX60868.1"/>
    </source>
</evidence>
<dbReference type="Proteomes" id="UP000247569">
    <property type="component" value="Unassembled WGS sequence"/>
</dbReference>
<evidence type="ECO:0000313" key="3">
    <source>
        <dbReference type="Proteomes" id="UP000247569"/>
    </source>
</evidence>
<reference evidence="2 3" key="1">
    <citation type="submission" date="2018-05" db="EMBL/GenBank/DDBJ databases">
        <title>Genomic Encyclopedia of Type Strains, Phase IV (KMG-IV): sequencing the most valuable type-strain genomes for metagenomic binning, comparative biology and taxonomic classification.</title>
        <authorList>
            <person name="Goeker M."/>
        </authorList>
    </citation>
    <scope>NUCLEOTIDE SEQUENCE [LARGE SCALE GENOMIC DNA]</scope>
    <source>
        <strain evidence="2 3">DSM 44704</strain>
    </source>
</reference>
<name>A0A318JYY6_9NOCA</name>